<keyword evidence="3 5" id="KW-1133">Transmembrane helix</keyword>
<dbReference type="GO" id="GO:0005886">
    <property type="term" value="C:plasma membrane"/>
    <property type="evidence" value="ECO:0007669"/>
    <property type="project" value="InterPro"/>
</dbReference>
<organism evidence="7 8">
    <name type="scientific">Pseudomonas trivialis</name>
    <dbReference type="NCBI Taxonomy" id="200450"/>
    <lineage>
        <taxon>Bacteria</taxon>
        <taxon>Pseudomonadati</taxon>
        <taxon>Pseudomonadota</taxon>
        <taxon>Gammaproteobacteria</taxon>
        <taxon>Pseudomonadales</taxon>
        <taxon>Pseudomonadaceae</taxon>
        <taxon>Pseudomonas</taxon>
    </lineage>
</organism>
<dbReference type="RefSeq" id="WP_049709363.1">
    <property type="nucleotide sequence ID" value="NZ_CP011507.1"/>
</dbReference>
<evidence type="ECO:0000256" key="1">
    <source>
        <dbReference type="ARBA" id="ARBA00022475"/>
    </source>
</evidence>
<dbReference type="InterPro" id="IPR010445">
    <property type="entry name" value="LapA_dom"/>
</dbReference>
<keyword evidence="1" id="KW-1003">Cell membrane</keyword>
<proteinExistence type="predicted"/>
<feature type="transmembrane region" description="Helical" evidence="5">
    <location>
        <begin position="45"/>
        <end position="67"/>
    </location>
</feature>
<evidence type="ECO:0000256" key="3">
    <source>
        <dbReference type="ARBA" id="ARBA00022989"/>
    </source>
</evidence>
<evidence type="ECO:0000256" key="5">
    <source>
        <dbReference type="SAM" id="Phobius"/>
    </source>
</evidence>
<name>A0A0H5A7V0_9PSED</name>
<sequence>MYQAKRALLVIILLLLAFSVLVFVLENQQVQTLSFLGWVTPQIPVSVFITLSLVVGLLIGPLLGIVFQRRAHRRSVSSDR</sequence>
<evidence type="ECO:0000313" key="8">
    <source>
        <dbReference type="Proteomes" id="UP000036608"/>
    </source>
</evidence>
<dbReference type="EMBL" id="CP011507">
    <property type="protein sequence ID" value="AKS05655.1"/>
    <property type="molecule type" value="Genomic_DNA"/>
</dbReference>
<keyword evidence="4 5" id="KW-0472">Membrane</keyword>
<accession>A0A0H5A7V0</accession>
<gene>
    <name evidence="7" type="ORF">AA957_05915</name>
</gene>
<reference evidence="7 8" key="1">
    <citation type="journal article" date="2015" name="Genome Announc.">
        <title>Complete Genome Sequence of the Rhizobacterium Pseudomonas trivialis Strain IHBB745 with Multiple Plant Growth-Promoting Activities and Tolerance to Desiccation and Alkalinity.</title>
        <authorList>
            <person name="Gulati A."/>
            <person name="Swarnkar M.K."/>
            <person name="Vyas P."/>
            <person name="Rahi P."/>
            <person name="Thakur R."/>
            <person name="Thakur N."/>
            <person name="Singh A.K."/>
        </authorList>
    </citation>
    <scope>NUCLEOTIDE SEQUENCE [LARGE SCALE GENOMIC DNA]</scope>
    <source>
        <strain evidence="8">745</strain>
    </source>
</reference>
<dbReference type="Pfam" id="PF06305">
    <property type="entry name" value="LapA_dom"/>
    <property type="match status" value="1"/>
</dbReference>
<dbReference type="KEGG" id="ptv:AA957_05915"/>
<evidence type="ECO:0000259" key="6">
    <source>
        <dbReference type="Pfam" id="PF06305"/>
    </source>
</evidence>
<protein>
    <recommendedName>
        <fullName evidence="6">Lipopolysaccharide assembly protein A domain-containing protein</fullName>
    </recommendedName>
</protein>
<evidence type="ECO:0000256" key="2">
    <source>
        <dbReference type="ARBA" id="ARBA00022692"/>
    </source>
</evidence>
<reference evidence="8" key="2">
    <citation type="submission" date="2015-05" db="EMBL/GenBank/DDBJ databases">
        <authorList>
            <person name="Swarnkar M.K."/>
            <person name="Vyas P."/>
            <person name="Rahi P."/>
            <person name="Thakur R."/>
            <person name="Thakur N."/>
            <person name="Singh A.K."/>
            <person name="Gulati A."/>
        </authorList>
    </citation>
    <scope>NUCLEOTIDE SEQUENCE [LARGE SCALE GENOMIC DNA]</scope>
    <source>
        <strain evidence="8">745</strain>
    </source>
</reference>
<feature type="transmembrane region" description="Helical" evidence="5">
    <location>
        <begin position="7"/>
        <end position="25"/>
    </location>
</feature>
<dbReference type="Proteomes" id="UP000036608">
    <property type="component" value="Chromosome"/>
</dbReference>
<keyword evidence="2 5" id="KW-0812">Transmembrane</keyword>
<dbReference type="AlphaFoldDB" id="A0A0H5A7V0"/>
<feature type="domain" description="Lipopolysaccharide assembly protein A" evidence="6">
    <location>
        <begin position="27"/>
        <end position="74"/>
    </location>
</feature>
<evidence type="ECO:0000313" key="7">
    <source>
        <dbReference type="EMBL" id="AKS05655.1"/>
    </source>
</evidence>
<evidence type="ECO:0000256" key="4">
    <source>
        <dbReference type="ARBA" id="ARBA00023136"/>
    </source>
</evidence>
<dbReference type="PATRIC" id="fig|200450.3.peg.1224"/>